<evidence type="ECO:0000256" key="4">
    <source>
        <dbReference type="PROSITE-ProRule" id="PRU00134"/>
    </source>
</evidence>
<dbReference type="EMBL" id="KB469300">
    <property type="protein sequence ID" value="EPQ56758.1"/>
    <property type="molecule type" value="Genomic_DNA"/>
</dbReference>
<dbReference type="HOGENOM" id="CLU_089374_0_0_1"/>
<dbReference type="GeneID" id="19303980"/>
<dbReference type="KEGG" id="gtr:GLOTRDRAFT_138403"/>
<keyword evidence="7" id="KW-1185">Reference proteome</keyword>
<dbReference type="Proteomes" id="UP000030669">
    <property type="component" value="Unassembled WGS sequence"/>
</dbReference>
<dbReference type="PROSITE" id="PS01360">
    <property type="entry name" value="ZF_MYND_1"/>
    <property type="match status" value="1"/>
</dbReference>
<dbReference type="GO" id="GO:0008270">
    <property type="term" value="F:zinc ion binding"/>
    <property type="evidence" value="ECO:0007669"/>
    <property type="project" value="UniProtKB-KW"/>
</dbReference>
<evidence type="ECO:0000256" key="3">
    <source>
        <dbReference type="ARBA" id="ARBA00022833"/>
    </source>
</evidence>
<dbReference type="SUPFAM" id="SSF144232">
    <property type="entry name" value="HIT/MYND zinc finger-like"/>
    <property type="match status" value="1"/>
</dbReference>
<name>S7QBM1_GLOTA</name>
<evidence type="ECO:0000259" key="5">
    <source>
        <dbReference type="PROSITE" id="PS50865"/>
    </source>
</evidence>
<keyword evidence="3" id="KW-0862">Zinc</keyword>
<evidence type="ECO:0000313" key="6">
    <source>
        <dbReference type="EMBL" id="EPQ56758.1"/>
    </source>
</evidence>
<reference evidence="6 7" key="1">
    <citation type="journal article" date="2012" name="Science">
        <title>The Paleozoic origin of enzymatic lignin decomposition reconstructed from 31 fungal genomes.</title>
        <authorList>
            <person name="Floudas D."/>
            <person name="Binder M."/>
            <person name="Riley R."/>
            <person name="Barry K."/>
            <person name="Blanchette R.A."/>
            <person name="Henrissat B."/>
            <person name="Martinez A.T."/>
            <person name="Otillar R."/>
            <person name="Spatafora J.W."/>
            <person name="Yadav J.S."/>
            <person name="Aerts A."/>
            <person name="Benoit I."/>
            <person name="Boyd A."/>
            <person name="Carlson A."/>
            <person name="Copeland A."/>
            <person name="Coutinho P.M."/>
            <person name="de Vries R.P."/>
            <person name="Ferreira P."/>
            <person name="Findley K."/>
            <person name="Foster B."/>
            <person name="Gaskell J."/>
            <person name="Glotzer D."/>
            <person name="Gorecki P."/>
            <person name="Heitman J."/>
            <person name="Hesse C."/>
            <person name="Hori C."/>
            <person name="Igarashi K."/>
            <person name="Jurgens J.A."/>
            <person name="Kallen N."/>
            <person name="Kersten P."/>
            <person name="Kohler A."/>
            <person name="Kuees U."/>
            <person name="Kumar T.K.A."/>
            <person name="Kuo A."/>
            <person name="LaButti K."/>
            <person name="Larrondo L.F."/>
            <person name="Lindquist E."/>
            <person name="Ling A."/>
            <person name="Lombard V."/>
            <person name="Lucas S."/>
            <person name="Lundell T."/>
            <person name="Martin R."/>
            <person name="McLaughlin D.J."/>
            <person name="Morgenstern I."/>
            <person name="Morin E."/>
            <person name="Murat C."/>
            <person name="Nagy L.G."/>
            <person name="Nolan M."/>
            <person name="Ohm R.A."/>
            <person name="Patyshakuliyeva A."/>
            <person name="Rokas A."/>
            <person name="Ruiz-Duenas F.J."/>
            <person name="Sabat G."/>
            <person name="Salamov A."/>
            <person name="Samejima M."/>
            <person name="Schmutz J."/>
            <person name="Slot J.C."/>
            <person name="St John F."/>
            <person name="Stenlid J."/>
            <person name="Sun H."/>
            <person name="Sun S."/>
            <person name="Syed K."/>
            <person name="Tsang A."/>
            <person name="Wiebenga A."/>
            <person name="Young D."/>
            <person name="Pisabarro A."/>
            <person name="Eastwood D.C."/>
            <person name="Martin F."/>
            <person name="Cullen D."/>
            <person name="Grigoriev I.V."/>
            <person name="Hibbett D.S."/>
        </authorList>
    </citation>
    <scope>NUCLEOTIDE SEQUENCE [LARGE SCALE GENOMIC DNA]</scope>
    <source>
        <strain evidence="6 7">ATCC 11539</strain>
    </source>
</reference>
<dbReference type="AlphaFoldDB" id="S7QBM1"/>
<keyword evidence="1" id="KW-0479">Metal-binding</keyword>
<protein>
    <recommendedName>
        <fullName evidence="5">MYND-type domain-containing protein</fullName>
    </recommendedName>
</protein>
<organism evidence="6 7">
    <name type="scientific">Gloeophyllum trabeum (strain ATCC 11539 / FP-39264 / Madison 617)</name>
    <name type="common">Brown rot fungus</name>
    <dbReference type="NCBI Taxonomy" id="670483"/>
    <lineage>
        <taxon>Eukaryota</taxon>
        <taxon>Fungi</taxon>
        <taxon>Dikarya</taxon>
        <taxon>Basidiomycota</taxon>
        <taxon>Agaricomycotina</taxon>
        <taxon>Agaricomycetes</taxon>
        <taxon>Gloeophyllales</taxon>
        <taxon>Gloeophyllaceae</taxon>
        <taxon>Gloeophyllum</taxon>
    </lineage>
</organism>
<keyword evidence="2 4" id="KW-0863">Zinc-finger</keyword>
<evidence type="ECO:0000313" key="7">
    <source>
        <dbReference type="Proteomes" id="UP000030669"/>
    </source>
</evidence>
<dbReference type="Gene3D" id="6.10.140.2220">
    <property type="match status" value="1"/>
</dbReference>
<evidence type="ECO:0000256" key="2">
    <source>
        <dbReference type="ARBA" id="ARBA00022771"/>
    </source>
</evidence>
<dbReference type="RefSeq" id="XP_007865431.1">
    <property type="nucleotide sequence ID" value="XM_007867240.1"/>
</dbReference>
<dbReference type="Pfam" id="PF01753">
    <property type="entry name" value="zf-MYND"/>
    <property type="match status" value="1"/>
</dbReference>
<dbReference type="InterPro" id="IPR002893">
    <property type="entry name" value="Znf_MYND"/>
</dbReference>
<sequence>MAPQSAKPECWRCFQVPEKIFKCSRCKTAIYCGKECQKAHWQLHKDACAIEAEMGNVEGDIGQLVKQMRKWAVIHRGVIDLAVSHALQVEAFPDRIFTHYLMLTLKHHPSAKPASRFSVFSAAILPLPPLELRPPYVRAQVADIVDKGGLGIAYCSLVCGAAQVPHGAAVMGRFETRVLLRNWLDILKDVTEGRVKVDDVRQLTWIKPRITDKFLDKEEKYGAINWSRSGISGEILSKADPNFREPLPDSFCKSTQRIVQLIESGAIPPCPT</sequence>
<evidence type="ECO:0000256" key="1">
    <source>
        <dbReference type="ARBA" id="ARBA00022723"/>
    </source>
</evidence>
<proteinExistence type="predicted"/>
<dbReference type="PROSITE" id="PS50865">
    <property type="entry name" value="ZF_MYND_2"/>
    <property type="match status" value="1"/>
</dbReference>
<dbReference type="eggNOG" id="ENOG502RZ3H">
    <property type="taxonomic scope" value="Eukaryota"/>
</dbReference>
<feature type="domain" description="MYND-type" evidence="5">
    <location>
        <begin position="10"/>
        <end position="48"/>
    </location>
</feature>
<gene>
    <name evidence="6" type="ORF">GLOTRDRAFT_138403</name>
</gene>
<accession>S7QBM1</accession>
<dbReference type="OrthoDB" id="5976465at2759"/>